<organism evidence="3">
    <name type="scientific">hydrocarbon metagenome</name>
    <dbReference type="NCBI Taxonomy" id="938273"/>
    <lineage>
        <taxon>unclassified sequences</taxon>
        <taxon>metagenomes</taxon>
        <taxon>ecological metagenomes</taxon>
    </lineage>
</organism>
<dbReference type="Pfam" id="PF01191">
    <property type="entry name" value="RNA_pol_Rpb5_C"/>
    <property type="match status" value="1"/>
</dbReference>
<keyword evidence="1" id="KW-0804">Transcription</keyword>
<accession>A0A0W8FHH6</accession>
<dbReference type="GO" id="GO:0003677">
    <property type="term" value="F:DNA binding"/>
    <property type="evidence" value="ECO:0007669"/>
    <property type="project" value="InterPro"/>
</dbReference>
<sequence>MSEEEVRTLLSDYTITLEQLPKIYQDDPAVKAIGGNAGDVIRIVRESPTAGRAESYRLVIRRPKK</sequence>
<dbReference type="InterPro" id="IPR035913">
    <property type="entry name" value="RPB5-like_sf"/>
</dbReference>
<comment type="caution">
    <text evidence="3">The sequence shown here is derived from an EMBL/GenBank/DDBJ whole genome shotgun (WGS) entry which is preliminary data.</text>
</comment>
<proteinExistence type="predicted"/>
<dbReference type="GO" id="GO:0005666">
    <property type="term" value="C:RNA polymerase III complex"/>
    <property type="evidence" value="ECO:0007669"/>
    <property type="project" value="TreeGrafter"/>
</dbReference>
<keyword evidence="3" id="KW-0548">Nucleotidyltransferase</keyword>
<keyword evidence="3" id="KW-0808">Transferase</keyword>
<reference evidence="3" key="1">
    <citation type="journal article" date="2015" name="Proc. Natl. Acad. Sci. U.S.A.">
        <title>Networks of energetic and metabolic interactions define dynamics in microbial communities.</title>
        <authorList>
            <person name="Embree M."/>
            <person name="Liu J.K."/>
            <person name="Al-Bassam M.M."/>
            <person name="Zengler K."/>
        </authorList>
    </citation>
    <scope>NUCLEOTIDE SEQUENCE</scope>
</reference>
<evidence type="ECO:0000256" key="1">
    <source>
        <dbReference type="ARBA" id="ARBA00023163"/>
    </source>
</evidence>
<dbReference type="GO" id="GO:0042797">
    <property type="term" value="P:tRNA transcription by RNA polymerase III"/>
    <property type="evidence" value="ECO:0007669"/>
    <property type="project" value="TreeGrafter"/>
</dbReference>
<evidence type="ECO:0000259" key="2">
    <source>
        <dbReference type="Pfam" id="PF01191"/>
    </source>
</evidence>
<evidence type="ECO:0000313" key="3">
    <source>
        <dbReference type="EMBL" id="KUG20209.1"/>
    </source>
</evidence>
<protein>
    <submittedName>
        <fullName evidence="3">Dna-directed rna polymerase subunit h</fullName>
        <ecNumber evidence="3">2.7.7.6</ecNumber>
    </submittedName>
</protein>
<dbReference type="PANTHER" id="PTHR10535">
    <property type="entry name" value="DNA-DIRECTED RNA POLYMERASES I, II, AND III SUBUNIT RPABC1"/>
    <property type="match status" value="1"/>
</dbReference>
<feature type="domain" description="RNA polymerase subunit H/Rpb5 C-terminal" evidence="2">
    <location>
        <begin position="1"/>
        <end position="59"/>
    </location>
</feature>
<dbReference type="AlphaFoldDB" id="A0A0W8FHH6"/>
<dbReference type="SUPFAM" id="SSF55287">
    <property type="entry name" value="RPB5-like RNA polymerase subunit"/>
    <property type="match status" value="1"/>
</dbReference>
<dbReference type="GO" id="GO:0006366">
    <property type="term" value="P:transcription by RNA polymerase II"/>
    <property type="evidence" value="ECO:0007669"/>
    <property type="project" value="TreeGrafter"/>
</dbReference>
<dbReference type="GO" id="GO:0005665">
    <property type="term" value="C:RNA polymerase II, core complex"/>
    <property type="evidence" value="ECO:0007669"/>
    <property type="project" value="TreeGrafter"/>
</dbReference>
<dbReference type="EMBL" id="LNQE01001213">
    <property type="protein sequence ID" value="KUG20209.1"/>
    <property type="molecule type" value="Genomic_DNA"/>
</dbReference>
<gene>
    <name evidence="3" type="ORF">ASZ90_010054</name>
</gene>
<dbReference type="GO" id="GO:0005736">
    <property type="term" value="C:RNA polymerase I complex"/>
    <property type="evidence" value="ECO:0007669"/>
    <property type="project" value="TreeGrafter"/>
</dbReference>
<dbReference type="GO" id="GO:0006362">
    <property type="term" value="P:transcription elongation by RNA polymerase I"/>
    <property type="evidence" value="ECO:0007669"/>
    <property type="project" value="TreeGrafter"/>
</dbReference>
<keyword evidence="3" id="KW-0240">DNA-directed RNA polymerase</keyword>
<dbReference type="EC" id="2.7.7.6" evidence="3"/>
<dbReference type="Gene3D" id="3.90.940.20">
    <property type="entry name" value="RPB5-like RNA polymerase subunit"/>
    <property type="match status" value="1"/>
</dbReference>
<dbReference type="NCBIfam" id="NF007129">
    <property type="entry name" value="PRK09570.1"/>
    <property type="match status" value="1"/>
</dbReference>
<dbReference type="InterPro" id="IPR000783">
    <property type="entry name" value="RNA_pol_subH/Rpb5_C"/>
</dbReference>
<name>A0A0W8FHH6_9ZZZZ</name>
<dbReference type="PANTHER" id="PTHR10535:SF0">
    <property type="entry name" value="DNA-DIRECTED RNA POLYMERASES I, II, AND III SUBUNIT RPABC1"/>
    <property type="match status" value="1"/>
</dbReference>
<dbReference type="InterPro" id="IPR014381">
    <property type="entry name" value="Arch_Rpo5/euc_Rpb5"/>
</dbReference>
<dbReference type="GO" id="GO:0003899">
    <property type="term" value="F:DNA-directed RNA polymerase activity"/>
    <property type="evidence" value="ECO:0007669"/>
    <property type="project" value="UniProtKB-EC"/>
</dbReference>